<dbReference type="RefSeq" id="WP_254573116.1">
    <property type="nucleotide sequence ID" value="NZ_CP098502.1"/>
</dbReference>
<organism evidence="2 3">
    <name type="scientific">Paraconexibacter antarcticus</name>
    <dbReference type="NCBI Taxonomy" id="2949664"/>
    <lineage>
        <taxon>Bacteria</taxon>
        <taxon>Bacillati</taxon>
        <taxon>Actinomycetota</taxon>
        <taxon>Thermoleophilia</taxon>
        <taxon>Solirubrobacterales</taxon>
        <taxon>Paraconexibacteraceae</taxon>
        <taxon>Paraconexibacter</taxon>
    </lineage>
</organism>
<proteinExistence type="predicted"/>
<dbReference type="Proteomes" id="UP001056035">
    <property type="component" value="Chromosome"/>
</dbReference>
<feature type="region of interest" description="Disordered" evidence="1">
    <location>
        <begin position="222"/>
        <end position="246"/>
    </location>
</feature>
<protein>
    <recommendedName>
        <fullName evidence="4">DUF1990 domain-containing protein</fullName>
    </recommendedName>
</protein>
<feature type="compositionally biased region" description="Basic and acidic residues" evidence="1">
    <location>
        <begin position="234"/>
        <end position="246"/>
    </location>
</feature>
<evidence type="ECO:0000313" key="3">
    <source>
        <dbReference type="Proteomes" id="UP001056035"/>
    </source>
</evidence>
<evidence type="ECO:0000256" key="1">
    <source>
        <dbReference type="SAM" id="MobiDB-lite"/>
    </source>
</evidence>
<gene>
    <name evidence="2" type="ORF">NBH00_09595</name>
</gene>
<keyword evidence="3" id="KW-1185">Reference proteome</keyword>
<sequence>MKPAALFAALAAVVAGVVALVVRLKPHTAVIKGAVVHDPTDDTGVGADGAVHSIQSADIDLPIDAFGGLWTPSTLERLARTYWSFLSRCTLGLIRVEYRDDGRDVVLLRSPLVLLSFGCPEYEMNAERGIVRWPIEKGLLVARPGRGADGYLEIDVRRRGEVGDGIERVNVEVEVANFYPQIAHWLSRTVYTNTQSRIHVLVTYGFLRRLVSRELEESITGRYAAPDTLEETPEPEKQRDRDARAA</sequence>
<evidence type="ECO:0008006" key="4">
    <source>
        <dbReference type="Google" id="ProtNLM"/>
    </source>
</evidence>
<reference evidence="2 3" key="1">
    <citation type="submission" date="2022-06" db="EMBL/GenBank/DDBJ databases">
        <title>Paraconexibacter antarcticus.</title>
        <authorList>
            <person name="Kim C.S."/>
        </authorList>
    </citation>
    <scope>NUCLEOTIDE SEQUENCE [LARGE SCALE GENOMIC DNA]</scope>
    <source>
        <strain evidence="2 3">02-257</strain>
    </source>
</reference>
<name>A0ABY5DY43_9ACTN</name>
<evidence type="ECO:0000313" key="2">
    <source>
        <dbReference type="EMBL" id="UTI66445.1"/>
    </source>
</evidence>
<dbReference type="EMBL" id="CP098502">
    <property type="protein sequence ID" value="UTI66445.1"/>
    <property type="molecule type" value="Genomic_DNA"/>
</dbReference>
<accession>A0ABY5DY43</accession>